<feature type="transmembrane region" description="Helical" evidence="6">
    <location>
        <begin position="203"/>
        <end position="221"/>
    </location>
</feature>
<dbReference type="InterPro" id="IPR007016">
    <property type="entry name" value="O-antigen_ligase-rel_domated"/>
</dbReference>
<accession>A0ABU5JKQ1</accession>
<reference evidence="8 9" key="1">
    <citation type="submission" date="2023-12" db="EMBL/GenBank/DDBJ databases">
        <title>Micromonospora sp. nov., isolated from Atacama Desert.</title>
        <authorList>
            <person name="Carro L."/>
            <person name="Golinska P."/>
            <person name="Klenk H.-P."/>
            <person name="Goodfellow M."/>
        </authorList>
    </citation>
    <scope>NUCLEOTIDE SEQUENCE [LARGE SCALE GENOMIC DNA]</scope>
    <source>
        <strain evidence="8 9">4G53</strain>
    </source>
</reference>
<evidence type="ECO:0000256" key="2">
    <source>
        <dbReference type="ARBA" id="ARBA00022692"/>
    </source>
</evidence>
<evidence type="ECO:0000256" key="1">
    <source>
        <dbReference type="ARBA" id="ARBA00004141"/>
    </source>
</evidence>
<dbReference type="EMBL" id="JAXOTQ010000041">
    <property type="protein sequence ID" value="MDZ5493146.1"/>
    <property type="molecule type" value="Genomic_DNA"/>
</dbReference>
<comment type="subcellular location">
    <subcellularLocation>
        <location evidence="1">Membrane</location>
        <topology evidence="1">Multi-pass membrane protein</topology>
    </subcellularLocation>
</comment>
<feature type="transmembrane region" description="Helical" evidence="6">
    <location>
        <begin position="255"/>
        <end position="274"/>
    </location>
</feature>
<evidence type="ECO:0000313" key="8">
    <source>
        <dbReference type="EMBL" id="MDZ5493146.1"/>
    </source>
</evidence>
<feature type="transmembrane region" description="Helical" evidence="6">
    <location>
        <begin position="179"/>
        <end position="198"/>
    </location>
</feature>
<evidence type="ECO:0000313" key="9">
    <source>
        <dbReference type="Proteomes" id="UP001290101"/>
    </source>
</evidence>
<dbReference type="PANTHER" id="PTHR37422:SF13">
    <property type="entry name" value="LIPOPOLYSACCHARIDE BIOSYNTHESIS PROTEIN PA4999-RELATED"/>
    <property type="match status" value="1"/>
</dbReference>
<feature type="transmembrane region" description="Helical" evidence="6">
    <location>
        <begin position="122"/>
        <end position="141"/>
    </location>
</feature>
<feature type="transmembrane region" description="Helical" evidence="6">
    <location>
        <begin position="368"/>
        <end position="387"/>
    </location>
</feature>
<feature type="transmembrane region" description="Helical" evidence="6">
    <location>
        <begin position="227"/>
        <end position="243"/>
    </location>
</feature>
<dbReference type="Proteomes" id="UP001290101">
    <property type="component" value="Unassembled WGS sequence"/>
</dbReference>
<feature type="compositionally biased region" description="Gly residues" evidence="5">
    <location>
        <begin position="471"/>
        <end position="480"/>
    </location>
</feature>
<comment type="caution">
    <text evidence="8">The sequence shown here is derived from an EMBL/GenBank/DDBJ whole genome shotgun (WGS) entry which is preliminary data.</text>
</comment>
<evidence type="ECO:0000256" key="4">
    <source>
        <dbReference type="ARBA" id="ARBA00023136"/>
    </source>
</evidence>
<gene>
    <name evidence="8" type="ORF">U2F25_27375</name>
</gene>
<evidence type="ECO:0000259" key="7">
    <source>
        <dbReference type="Pfam" id="PF04932"/>
    </source>
</evidence>
<organism evidence="8 9">
    <name type="scientific">Micromonospora sicca</name>
    <dbReference type="NCBI Taxonomy" id="2202420"/>
    <lineage>
        <taxon>Bacteria</taxon>
        <taxon>Bacillati</taxon>
        <taxon>Actinomycetota</taxon>
        <taxon>Actinomycetes</taxon>
        <taxon>Micromonosporales</taxon>
        <taxon>Micromonosporaceae</taxon>
        <taxon>Micromonospora</taxon>
    </lineage>
</organism>
<dbReference type="Pfam" id="PF04932">
    <property type="entry name" value="Wzy_C"/>
    <property type="match status" value="1"/>
</dbReference>
<feature type="transmembrane region" description="Helical" evidence="6">
    <location>
        <begin position="92"/>
        <end position="110"/>
    </location>
</feature>
<dbReference type="GO" id="GO:0016874">
    <property type="term" value="F:ligase activity"/>
    <property type="evidence" value="ECO:0007669"/>
    <property type="project" value="UniProtKB-KW"/>
</dbReference>
<name>A0ABU5JKQ1_9ACTN</name>
<dbReference type="PANTHER" id="PTHR37422">
    <property type="entry name" value="TEICHURONIC ACID BIOSYNTHESIS PROTEIN TUAE"/>
    <property type="match status" value="1"/>
</dbReference>
<feature type="domain" description="O-antigen ligase-related" evidence="7">
    <location>
        <begin position="212"/>
        <end position="348"/>
    </location>
</feature>
<keyword evidence="4 6" id="KW-0472">Membrane</keyword>
<proteinExistence type="predicted"/>
<feature type="transmembrane region" description="Helical" evidence="6">
    <location>
        <begin position="340"/>
        <end position="361"/>
    </location>
</feature>
<dbReference type="InterPro" id="IPR051533">
    <property type="entry name" value="WaaL-like"/>
</dbReference>
<feature type="region of interest" description="Disordered" evidence="5">
    <location>
        <begin position="1"/>
        <end position="31"/>
    </location>
</feature>
<feature type="transmembrane region" description="Helical" evidence="6">
    <location>
        <begin position="148"/>
        <end position="167"/>
    </location>
</feature>
<dbReference type="RefSeq" id="WP_322442781.1">
    <property type="nucleotide sequence ID" value="NZ_JAXOTQ010000041.1"/>
</dbReference>
<keyword evidence="2 6" id="KW-0812">Transmembrane</keyword>
<sequence>MMLREGVATEPAPPWSAGADPAGSASRPRTDVAGDARSGFASSTVRAVTLVLFLNFDQFPRLIGRTFLFTAAGLALPLLLHEFSRRTTAARVVVGWILLLFGGLALPALLHWPETDYGRQKVVLLMTLTLLSTLAVAIVRGRRDLRMFAWLLILSAAILAVAALTAGDSGGRSDGFGSNPIWLARAIGAALIAVAWLYFQRWLAMWLAASLTVLLSLGMFATGSRGPLVATVLGLFVLVLAGLRRKTARGKREWIGVTLMAGLVVTVMTLPRLLPPRMYALIVDPSDELFDSARAEMRQRTLSMIAEYRGGVGYGNWSGVSGLLSFNYPHNLWLELPAEAGWLVGGAFILATVVVAARLWGAARVDSAAGFVLGLLVFAVVAVSTSGDVNADRPLFTALALGILVLTWTRVKGRPGPQPSVLDGPAARPSSGDGVAGDGRQRPRRSVSGPGRSPGPPGTYPAEAAPLGRPAGTGGGRAAR</sequence>
<feature type="region of interest" description="Disordered" evidence="5">
    <location>
        <begin position="415"/>
        <end position="480"/>
    </location>
</feature>
<evidence type="ECO:0000256" key="6">
    <source>
        <dbReference type="SAM" id="Phobius"/>
    </source>
</evidence>
<protein>
    <submittedName>
        <fullName evidence="8">O-antigen ligase family protein</fullName>
    </submittedName>
</protein>
<keyword evidence="3 6" id="KW-1133">Transmembrane helix</keyword>
<keyword evidence="8" id="KW-0436">Ligase</keyword>
<evidence type="ECO:0000256" key="5">
    <source>
        <dbReference type="SAM" id="MobiDB-lite"/>
    </source>
</evidence>
<feature type="transmembrane region" description="Helical" evidence="6">
    <location>
        <begin position="62"/>
        <end position="80"/>
    </location>
</feature>
<keyword evidence="9" id="KW-1185">Reference proteome</keyword>
<evidence type="ECO:0000256" key="3">
    <source>
        <dbReference type="ARBA" id="ARBA00022989"/>
    </source>
</evidence>